<dbReference type="AlphaFoldDB" id="A0A2N1PT73"/>
<feature type="transmembrane region" description="Helical" evidence="9">
    <location>
        <begin position="101"/>
        <end position="121"/>
    </location>
</feature>
<feature type="transmembrane region" description="Helical" evidence="9">
    <location>
        <begin position="166"/>
        <end position="189"/>
    </location>
</feature>
<evidence type="ECO:0000256" key="5">
    <source>
        <dbReference type="ARBA" id="ARBA00022750"/>
    </source>
</evidence>
<evidence type="ECO:0000256" key="10">
    <source>
        <dbReference type="RuleBase" id="RU000594"/>
    </source>
</evidence>
<dbReference type="InterPro" id="IPR001872">
    <property type="entry name" value="Peptidase_A8"/>
</dbReference>
<feature type="transmembrane region" description="Helical" evidence="9">
    <location>
        <begin position="38"/>
        <end position="57"/>
    </location>
</feature>
<dbReference type="EC" id="3.4.23.36" evidence="9"/>
<gene>
    <name evidence="9 12" type="primary">lspA</name>
    <name evidence="12" type="ORF">CVV64_06875</name>
</gene>
<feature type="transmembrane region" description="Helical" evidence="9">
    <location>
        <begin position="127"/>
        <end position="145"/>
    </location>
</feature>
<dbReference type="GO" id="GO:0004190">
    <property type="term" value="F:aspartic-type endopeptidase activity"/>
    <property type="evidence" value="ECO:0007669"/>
    <property type="project" value="UniProtKB-UniRule"/>
</dbReference>
<keyword evidence="7 9" id="KW-1133">Transmembrane helix</keyword>
<keyword evidence="8 9" id="KW-0472">Membrane</keyword>
<dbReference type="Pfam" id="PF01252">
    <property type="entry name" value="Peptidase_A8"/>
    <property type="match status" value="1"/>
</dbReference>
<protein>
    <recommendedName>
        <fullName evidence="9">Lipoprotein signal peptidase</fullName>
        <ecNumber evidence="9">3.4.23.36</ecNumber>
    </recommendedName>
    <alternativeName>
        <fullName evidence="9">Prolipoprotein signal peptidase</fullName>
    </alternativeName>
    <alternativeName>
        <fullName evidence="9">Signal peptidase II</fullName>
        <shortName evidence="9">SPase II</shortName>
    </alternativeName>
</protein>
<feature type="active site" evidence="9">
    <location>
        <position position="155"/>
    </location>
</feature>
<evidence type="ECO:0000313" key="12">
    <source>
        <dbReference type="EMBL" id="PKK91472.1"/>
    </source>
</evidence>
<evidence type="ECO:0000256" key="3">
    <source>
        <dbReference type="ARBA" id="ARBA00022670"/>
    </source>
</evidence>
<organism evidence="12 13">
    <name type="scientific">Candidatus Wallbacteria bacterium HGW-Wallbacteria-1</name>
    <dbReference type="NCBI Taxonomy" id="2013854"/>
    <lineage>
        <taxon>Bacteria</taxon>
        <taxon>Candidatus Walliibacteriota</taxon>
    </lineage>
</organism>
<comment type="subcellular location">
    <subcellularLocation>
        <location evidence="9">Cell membrane</location>
        <topology evidence="9">Multi-pass membrane protein</topology>
    </subcellularLocation>
</comment>
<keyword evidence="3 9" id="KW-0645">Protease</keyword>
<keyword evidence="6 9" id="KW-0378">Hydrolase</keyword>
<comment type="catalytic activity">
    <reaction evidence="9 10">
        <text>Release of signal peptides from bacterial membrane prolipoproteins. Hydrolyzes -Xaa-Yaa-Zaa-|-(S,diacylglyceryl)Cys-, in which Xaa is hydrophobic (preferably Leu), and Yaa (Ala or Ser) and Zaa (Gly or Ala) have small, neutral side chains.</text>
        <dbReference type="EC" id="3.4.23.36"/>
    </reaction>
</comment>
<evidence type="ECO:0000256" key="7">
    <source>
        <dbReference type="ARBA" id="ARBA00022989"/>
    </source>
</evidence>
<evidence type="ECO:0000256" key="8">
    <source>
        <dbReference type="ARBA" id="ARBA00023136"/>
    </source>
</evidence>
<dbReference type="PRINTS" id="PR00781">
    <property type="entry name" value="LIPOSIGPTASE"/>
</dbReference>
<evidence type="ECO:0000256" key="9">
    <source>
        <dbReference type="HAMAP-Rule" id="MF_00161"/>
    </source>
</evidence>
<dbReference type="UniPathway" id="UPA00665"/>
<evidence type="ECO:0000256" key="2">
    <source>
        <dbReference type="ARBA" id="ARBA00022475"/>
    </source>
</evidence>
<evidence type="ECO:0000256" key="4">
    <source>
        <dbReference type="ARBA" id="ARBA00022692"/>
    </source>
</evidence>
<comment type="pathway">
    <text evidence="9">Protein modification; lipoprotein biosynthesis (signal peptide cleavage).</text>
</comment>
<proteinExistence type="inferred from homology"/>
<reference evidence="12 13" key="1">
    <citation type="journal article" date="2017" name="ISME J.">
        <title>Potential for microbial H2 and metal transformations associated with novel bacteria and archaea in deep terrestrial subsurface sediments.</title>
        <authorList>
            <person name="Hernsdorf A.W."/>
            <person name="Amano Y."/>
            <person name="Miyakawa K."/>
            <person name="Ise K."/>
            <person name="Suzuki Y."/>
            <person name="Anantharaman K."/>
            <person name="Probst A."/>
            <person name="Burstein D."/>
            <person name="Thomas B.C."/>
            <person name="Banfield J.F."/>
        </authorList>
    </citation>
    <scope>NUCLEOTIDE SEQUENCE [LARGE SCALE GENOMIC DNA]</scope>
    <source>
        <strain evidence="12">HGW-Wallbacteria-1</strain>
    </source>
</reference>
<name>A0A2N1PT73_9BACT</name>
<dbReference type="GO" id="GO:0005886">
    <property type="term" value="C:plasma membrane"/>
    <property type="evidence" value="ECO:0007669"/>
    <property type="project" value="UniProtKB-SubCell"/>
</dbReference>
<keyword evidence="5 9" id="KW-0064">Aspartyl protease</keyword>
<evidence type="ECO:0000256" key="6">
    <source>
        <dbReference type="ARBA" id="ARBA00022801"/>
    </source>
</evidence>
<keyword evidence="4 9" id="KW-0812">Transmembrane</keyword>
<dbReference type="GO" id="GO:0006508">
    <property type="term" value="P:proteolysis"/>
    <property type="evidence" value="ECO:0007669"/>
    <property type="project" value="UniProtKB-KW"/>
</dbReference>
<evidence type="ECO:0000256" key="1">
    <source>
        <dbReference type="ARBA" id="ARBA00006139"/>
    </source>
</evidence>
<dbReference type="NCBIfam" id="TIGR00077">
    <property type="entry name" value="lspA"/>
    <property type="match status" value="1"/>
</dbReference>
<evidence type="ECO:0000313" key="13">
    <source>
        <dbReference type="Proteomes" id="UP000233256"/>
    </source>
</evidence>
<dbReference type="PANTHER" id="PTHR33695">
    <property type="entry name" value="LIPOPROTEIN SIGNAL PEPTIDASE"/>
    <property type="match status" value="1"/>
</dbReference>
<comment type="caution">
    <text evidence="12">The sequence shown here is derived from an EMBL/GenBank/DDBJ whole genome shotgun (WGS) entry which is preliminary data.</text>
</comment>
<dbReference type="HAMAP" id="MF_00161">
    <property type="entry name" value="LspA"/>
    <property type="match status" value="1"/>
</dbReference>
<dbReference type="PANTHER" id="PTHR33695:SF1">
    <property type="entry name" value="LIPOPROTEIN SIGNAL PEPTIDASE"/>
    <property type="match status" value="1"/>
</dbReference>
<comment type="function">
    <text evidence="9 10">This protein specifically catalyzes the removal of signal peptides from prolipoproteins.</text>
</comment>
<feature type="active site" evidence="9">
    <location>
        <position position="173"/>
    </location>
</feature>
<comment type="similarity">
    <text evidence="1 9 11">Belongs to the peptidase A8 family.</text>
</comment>
<sequence>MGGRSSHGGPSFPAFHGGEPTLVIDFGLIRMRMTLERLQSYLLHLPYFFLATLLVGADQYTKYLAVKRIAYGSTIEIVPNFFNLTYVKNYGAAFGLFQNQLAIFVVVAVVAISVIVVYSFMISEKEYLLQFGLSMLLGGAIGNFIDRLKLGYVIDFLNLHYYRHHWPVFNVADIAIDLGVAFILIKFLFLSGDEADEEVAVRSGEAEGIK</sequence>
<evidence type="ECO:0000256" key="11">
    <source>
        <dbReference type="RuleBase" id="RU004181"/>
    </source>
</evidence>
<dbReference type="PROSITE" id="PS00855">
    <property type="entry name" value="SPASE_II"/>
    <property type="match status" value="1"/>
</dbReference>
<dbReference type="Proteomes" id="UP000233256">
    <property type="component" value="Unassembled WGS sequence"/>
</dbReference>
<accession>A0A2N1PT73</accession>
<keyword evidence="2 9" id="KW-1003">Cell membrane</keyword>
<dbReference type="EMBL" id="PGXC01000003">
    <property type="protein sequence ID" value="PKK91472.1"/>
    <property type="molecule type" value="Genomic_DNA"/>
</dbReference>